<evidence type="ECO:0000256" key="1">
    <source>
        <dbReference type="SAM" id="MobiDB-lite"/>
    </source>
</evidence>
<proteinExistence type="predicted"/>
<comment type="caution">
    <text evidence="2">The sequence shown here is derived from an EMBL/GenBank/DDBJ whole genome shotgun (WGS) entry which is preliminary data.</text>
</comment>
<reference evidence="2" key="1">
    <citation type="submission" date="2020-06" db="EMBL/GenBank/DDBJ databases">
        <authorList>
            <person name="Li T."/>
            <person name="Hu X."/>
            <person name="Zhang T."/>
            <person name="Song X."/>
            <person name="Zhang H."/>
            <person name="Dai N."/>
            <person name="Sheng W."/>
            <person name="Hou X."/>
            <person name="Wei L."/>
        </authorList>
    </citation>
    <scope>NUCLEOTIDE SEQUENCE</scope>
    <source>
        <strain evidence="2">KEN1</strain>
        <tissue evidence="2">Leaf</tissue>
    </source>
</reference>
<dbReference type="InterPro" id="IPR052453">
    <property type="entry name" value="CONSTANS-like_ZF"/>
</dbReference>
<dbReference type="AlphaFoldDB" id="A0AAW2X9C8"/>
<feature type="region of interest" description="Disordered" evidence="1">
    <location>
        <begin position="1"/>
        <end position="37"/>
    </location>
</feature>
<dbReference type="GO" id="GO:0006355">
    <property type="term" value="P:regulation of DNA-templated transcription"/>
    <property type="evidence" value="ECO:0007669"/>
    <property type="project" value="TreeGrafter"/>
</dbReference>
<protein>
    <submittedName>
        <fullName evidence="2">Uncharacterized protein</fullName>
    </submittedName>
</protein>
<dbReference type="GO" id="GO:0005634">
    <property type="term" value="C:nucleus"/>
    <property type="evidence" value="ECO:0007669"/>
    <property type="project" value="TreeGrafter"/>
</dbReference>
<dbReference type="PANTHER" id="PTHR31874:SF25">
    <property type="entry name" value="CCT MOTIF FAMILY PROTEIN"/>
    <property type="match status" value="1"/>
</dbReference>
<sequence length="256" mass="28925">MNNKRRPKPPKSRTTPKKPKFLSLSLQFPPPDTKNTRSLTEMRQSSAIPATNSHQLNLFPLQPENQVEERENHEHENVAYFFSAADGGATTLSGLLGTTATVSNSTHTTNDSSRPDDLSPSASLTYVCRSEELVRNALRSRERESSEEKWVCYSEVVERKVKEEEVTSSVVDLWRGSEVQGLSLKLDYEEILNAWSDKGPLYIRVAETSQIVPDITHDFLNSHEIISNNVCSEQKRDEFGDADRVVTVASRWNMNN</sequence>
<accession>A0AAW2X9C8</accession>
<evidence type="ECO:0000313" key="2">
    <source>
        <dbReference type="EMBL" id="KAL0450732.1"/>
    </source>
</evidence>
<feature type="compositionally biased region" description="Basic residues" evidence="1">
    <location>
        <begin position="1"/>
        <end position="20"/>
    </location>
</feature>
<reference evidence="2" key="2">
    <citation type="journal article" date="2024" name="Plant">
        <title>Genomic evolution and insights into agronomic trait innovations of Sesamum species.</title>
        <authorList>
            <person name="Miao H."/>
            <person name="Wang L."/>
            <person name="Qu L."/>
            <person name="Liu H."/>
            <person name="Sun Y."/>
            <person name="Le M."/>
            <person name="Wang Q."/>
            <person name="Wei S."/>
            <person name="Zheng Y."/>
            <person name="Lin W."/>
            <person name="Duan Y."/>
            <person name="Cao H."/>
            <person name="Xiong S."/>
            <person name="Wang X."/>
            <person name="Wei L."/>
            <person name="Li C."/>
            <person name="Ma Q."/>
            <person name="Ju M."/>
            <person name="Zhao R."/>
            <person name="Li G."/>
            <person name="Mu C."/>
            <person name="Tian Q."/>
            <person name="Mei H."/>
            <person name="Zhang T."/>
            <person name="Gao T."/>
            <person name="Zhang H."/>
        </authorList>
    </citation>
    <scope>NUCLEOTIDE SEQUENCE</scope>
    <source>
        <strain evidence="2">KEN1</strain>
    </source>
</reference>
<dbReference type="PANTHER" id="PTHR31874">
    <property type="entry name" value="CCT MOTIF FAMILY PROTEIN, EXPRESSED"/>
    <property type="match status" value="1"/>
</dbReference>
<gene>
    <name evidence="2" type="ORF">Slati_1629600</name>
</gene>
<organism evidence="2">
    <name type="scientific">Sesamum latifolium</name>
    <dbReference type="NCBI Taxonomy" id="2727402"/>
    <lineage>
        <taxon>Eukaryota</taxon>
        <taxon>Viridiplantae</taxon>
        <taxon>Streptophyta</taxon>
        <taxon>Embryophyta</taxon>
        <taxon>Tracheophyta</taxon>
        <taxon>Spermatophyta</taxon>
        <taxon>Magnoliopsida</taxon>
        <taxon>eudicotyledons</taxon>
        <taxon>Gunneridae</taxon>
        <taxon>Pentapetalae</taxon>
        <taxon>asterids</taxon>
        <taxon>lamiids</taxon>
        <taxon>Lamiales</taxon>
        <taxon>Pedaliaceae</taxon>
        <taxon>Sesamum</taxon>
    </lineage>
</organism>
<dbReference type="EMBL" id="JACGWN010000005">
    <property type="protein sequence ID" value="KAL0450732.1"/>
    <property type="molecule type" value="Genomic_DNA"/>
</dbReference>
<name>A0AAW2X9C8_9LAMI</name>